<dbReference type="PROSITE" id="PS50005">
    <property type="entry name" value="TPR"/>
    <property type="match status" value="5"/>
</dbReference>
<dbReference type="Proteomes" id="UP001139450">
    <property type="component" value="Unassembled WGS sequence"/>
</dbReference>
<evidence type="ECO:0000313" key="4">
    <source>
        <dbReference type="Proteomes" id="UP001139450"/>
    </source>
</evidence>
<keyword evidence="4" id="KW-1185">Reference proteome</keyword>
<evidence type="ECO:0000313" key="3">
    <source>
        <dbReference type="EMBL" id="MCJ8210695.1"/>
    </source>
</evidence>
<keyword evidence="1" id="KW-0802">TPR repeat</keyword>
<feature type="repeat" description="TPR" evidence="1">
    <location>
        <begin position="320"/>
        <end position="353"/>
    </location>
</feature>
<proteinExistence type="predicted"/>
<dbReference type="SUPFAM" id="SSF48452">
    <property type="entry name" value="TPR-like"/>
    <property type="match status" value="2"/>
</dbReference>
<feature type="repeat" description="TPR" evidence="1">
    <location>
        <begin position="78"/>
        <end position="111"/>
    </location>
</feature>
<dbReference type="PANTHER" id="PTHR12558">
    <property type="entry name" value="CELL DIVISION CYCLE 16,23,27"/>
    <property type="match status" value="1"/>
</dbReference>
<feature type="signal peptide" evidence="2">
    <location>
        <begin position="1"/>
        <end position="17"/>
    </location>
</feature>
<feature type="repeat" description="TPR" evidence="1">
    <location>
        <begin position="426"/>
        <end position="459"/>
    </location>
</feature>
<dbReference type="Pfam" id="PF13181">
    <property type="entry name" value="TPR_8"/>
    <property type="match status" value="4"/>
</dbReference>
<dbReference type="PROSITE" id="PS50293">
    <property type="entry name" value="TPR_REGION"/>
    <property type="match status" value="1"/>
</dbReference>
<gene>
    <name evidence="3" type="ORF">MUY27_13340</name>
</gene>
<dbReference type="PANTHER" id="PTHR12558:SF13">
    <property type="entry name" value="CELL DIVISION CYCLE PROTEIN 27 HOMOLOG"/>
    <property type="match status" value="1"/>
</dbReference>
<dbReference type="SMART" id="SM00028">
    <property type="entry name" value="TPR"/>
    <property type="match status" value="10"/>
</dbReference>
<dbReference type="Gene3D" id="1.25.40.10">
    <property type="entry name" value="Tetratricopeptide repeat domain"/>
    <property type="match status" value="4"/>
</dbReference>
<dbReference type="RefSeq" id="WP_245130536.1">
    <property type="nucleotide sequence ID" value="NZ_JALJEJ010000006.1"/>
</dbReference>
<organism evidence="3 4">
    <name type="scientific">Mucilaginibacter straminoryzae</name>
    <dbReference type="NCBI Taxonomy" id="2932774"/>
    <lineage>
        <taxon>Bacteria</taxon>
        <taxon>Pseudomonadati</taxon>
        <taxon>Bacteroidota</taxon>
        <taxon>Sphingobacteriia</taxon>
        <taxon>Sphingobacteriales</taxon>
        <taxon>Sphingobacteriaceae</taxon>
        <taxon>Mucilaginibacter</taxon>
    </lineage>
</organism>
<accession>A0A9X1X5B6</accession>
<reference evidence="3" key="1">
    <citation type="submission" date="2022-04" db="EMBL/GenBank/DDBJ databases">
        <title>Mucilaginibacter sp. RS28 isolated from freshwater.</title>
        <authorList>
            <person name="Ko S.-R."/>
        </authorList>
    </citation>
    <scope>NUCLEOTIDE SEQUENCE</scope>
    <source>
        <strain evidence="3">RS28</strain>
    </source>
</reference>
<comment type="caution">
    <text evidence="3">The sequence shown here is derived from an EMBL/GenBank/DDBJ whole genome shotgun (WGS) entry which is preliminary data.</text>
</comment>
<dbReference type="InterPro" id="IPR019734">
    <property type="entry name" value="TPR_rpt"/>
</dbReference>
<dbReference type="InterPro" id="IPR011990">
    <property type="entry name" value="TPR-like_helical_dom_sf"/>
</dbReference>
<keyword evidence="2" id="KW-0732">Signal</keyword>
<name>A0A9X1X5B6_9SPHI</name>
<dbReference type="Pfam" id="PF13432">
    <property type="entry name" value="TPR_16"/>
    <property type="match status" value="1"/>
</dbReference>
<feature type="repeat" description="TPR" evidence="1">
    <location>
        <begin position="214"/>
        <end position="247"/>
    </location>
</feature>
<protein>
    <submittedName>
        <fullName evidence="3">Tetratricopeptide repeat protein</fullName>
    </submittedName>
</protein>
<feature type="chain" id="PRO_5040892799" evidence="2">
    <location>
        <begin position="18"/>
        <end position="577"/>
    </location>
</feature>
<dbReference type="Pfam" id="PF13414">
    <property type="entry name" value="TPR_11"/>
    <property type="match status" value="1"/>
</dbReference>
<dbReference type="EMBL" id="JALJEJ010000006">
    <property type="protein sequence ID" value="MCJ8210695.1"/>
    <property type="molecule type" value="Genomic_DNA"/>
</dbReference>
<dbReference type="AlphaFoldDB" id="A0A9X1X5B6"/>
<sequence length="577" mass="65519">MKLKLKLIGLALWPALAAAQTSPAAKVQQGAQPRVLTSTDSLMIRQLYFSAIREKTIENFSLAGEMFNRILQMDPRNDAAMYELANIKKQGNDYATAQQLLETAVELKPDNEWYWVGLASTYEKTNNIQKLENVFTQLIRINPNNPDYYLDKANALAIAQKYDAALAVYDDLEKITGPTDELLSKRQRIYLSQGKVDKATAALKEAIDNNPGEVKYYLMLGEIYNSNGFNNEAINAFQKALKIDPQNGYAHLELADVYRNTKNYEGSFNELKLAFAIPGLPLDQKVRILMGYVPKFPDPNAKASALELSRILVNTHPDEARAYAVYGDMLLQNQKYKEAKEPYRKSISLNDKIYAVHEQLVRIELGDSDFSGAIKDGENALTLFPNQAWMNYLVGVAWAQKKNQQKALGYLKNATSLETQDKDLLSQCYSAIGDCYHELKNDQQSDAAYEKSLTYNPDNAYTLNNFAYYLSVRGVQLDKAEGLSKRSNEIQPSTASFEDTYAWILFKQKKYREAKEWIEKALVHDKDHNAVQTEHYGDIMFYLGDVEAAVQNWKKARSYGAQSSVLDRKINEKKYIE</sequence>
<evidence type="ECO:0000256" key="2">
    <source>
        <dbReference type="SAM" id="SignalP"/>
    </source>
</evidence>
<feature type="repeat" description="TPR" evidence="1">
    <location>
        <begin position="112"/>
        <end position="145"/>
    </location>
</feature>
<evidence type="ECO:0000256" key="1">
    <source>
        <dbReference type="PROSITE-ProRule" id="PRU00339"/>
    </source>
</evidence>